<dbReference type="PANTHER" id="PTHR45947">
    <property type="entry name" value="SULFOQUINOVOSYL TRANSFERASE SQD2"/>
    <property type="match status" value="1"/>
</dbReference>
<accession>A0A1G4G8H4</accession>
<gene>
    <name evidence="2" type="ORF">ING2E5A_2040</name>
</gene>
<dbReference type="SUPFAM" id="SSF53756">
    <property type="entry name" value="UDP-Glycosyltransferase/glycogen phosphorylase"/>
    <property type="match status" value="1"/>
</dbReference>
<dbReference type="Gene3D" id="3.40.50.2000">
    <property type="entry name" value="Glycogen Phosphorylase B"/>
    <property type="match status" value="2"/>
</dbReference>
<dbReference type="EMBL" id="LT608328">
    <property type="protein sequence ID" value="SCM58856.1"/>
    <property type="molecule type" value="Genomic_DNA"/>
</dbReference>
<organism evidence="2 3">
    <name type="scientific">Petrimonas mucosa</name>
    <dbReference type="NCBI Taxonomy" id="1642646"/>
    <lineage>
        <taxon>Bacteria</taxon>
        <taxon>Pseudomonadati</taxon>
        <taxon>Bacteroidota</taxon>
        <taxon>Bacteroidia</taxon>
        <taxon>Bacteroidales</taxon>
        <taxon>Dysgonomonadaceae</taxon>
        <taxon>Petrimonas</taxon>
    </lineage>
</organism>
<dbReference type="GO" id="GO:0016758">
    <property type="term" value="F:hexosyltransferase activity"/>
    <property type="evidence" value="ECO:0007669"/>
    <property type="project" value="TreeGrafter"/>
</dbReference>
<dbReference type="KEGG" id="pmuc:ING2E5A_2040"/>
<dbReference type="AlphaFoldDB" id="A0A1G4G8H4"/>
<protein>
    <submittedName>
        <fullName evidence="2">Putative glycosyltransferase MJ1607</fullName>
        <ecNumber evidence="2">2.4.-.-</ecNumber>
    </submittedName>
</protein>
<keyword evidence="2" id="KW-0328">Glycosyltransferase</keyword>
<proteinExistence type="predicted"/>
<dbReference type="InterPro" id="IPR001296">
    <property type="entry name" value="Glyco_trans_1"/>
</dbReference>
<dbReference type="RefSeq" id="WP_071137256.1">
    <property type="nucleotide sequence ID" value="NZ_LT608328.1"/>
</dbReference>
<keyword evidence="3" id="KW-1185">Reference proteome</keyword>
<feature type="domain" description="Glycosyl transferase family 1" evidence="1">
    <location>
        <begin position="205"/>
        <end position="347"/>
    </location>
</feature>
<evidence type="ECO:0000259" key="1">
    <source>
        <dbReference type="Pfam" id="PF00534"/>
    </source>
</evidence>
<evidence type="ECO:0000313" key="2">
    <source>
        <dbReference type="EMBL" id="SCM58856.1"/>
    </source>
</evidence>
<dbReference type="STRING" id="1642646.ING2E5A_2040"/>
<dbReference type="CDD" id="cd03801">
    <property type="entry name" value="GT4_PimA-like"/>
    <property type="match status" value="1"/>
</dbReference>
<keyword evidence="2" id="KW-0808">Transferase</keyword>
<name>A0A1G4G8H4_9BACT</name>
<sequence>MERQKKKILMFHPSLAPYRIDQFNSLNELFDLTVVFLFDNIWNNNMDQERLLSQCSFKISYLLKGPSRKGKILFRFGMYRMIKKLQPDIVMGFEYSPTTQLLLLWRRLGLITQKVGTTLDDSIDMCYHMKSEIRCLARKYSARYLDFWVVMSDEVSQFYQDQFKVKEQQLIVSPILQKPERLRENAQILETAARQYYVEEHSLYGKKVLLFVGRLIPEKGLSGFLNTLSPLLRETADLKFVIIGEGKEFSLLQTIVEEQQLHRKVIFAGRLEGEELHAWYTCGSGLVLPSLFEPFGAVVNEALIFGMPVICSEYAGASSLMISPDQGIVFDPKDAKDTLAKTKLFLKSIRPIEEVSLAAKPSLMGDYQLKFNKEWGKLA</sequence>
<dbReference type="Proteomes" id="UP000178485">
    <property type="component" value="Chromosome i"/>
</dbReference>
<dbReference type="EC" id="2.4.-.-" evidence="2"/>
<evidence type="ECO:0000313" key="3">
    <source>
        <dbReference type="Proteomes" id="UP000178485"/>
    </source>
</evidence>
<dbReference type="Pfam" id="PF00534">
    <property type="entry name" value="Glycos_transf_1"/>
    <property type="match status" value="1"/>
</dbReference>
<dbReference type="PANTHER" id="PTHR45947:SF3">
    <property type="entry name" value="SULFOQUINOVOSYL TRANSFERASE SQD2"/>
    <property type="match status" value="1"/>
</dbReference>
<reference evidence="2 3" key="1">
    <citation type="submission" date="2016-08" db="EMBL/GenBank/DDBJ databases">
        <authorList>
            <person name="Seilhamer J.J."/>
        </authorList>
    </citation>
    <scope>NUCLEOTIDE SEQUENCE [LARGE SCALE GENOMIC DNA]</scope>
    <source>
        <strain evidence="2">ING2-E5A</strain>
    </source>
</reference>
<dbReference type="InterPro" id="IPR050194">
    <property type="entry name" value="Glycosyltransferase_grp1"/>
</dbReference>